<dbReference type="EMBL" id="JAMZDX010000002">
    <property type="protein sequence ID" value="MCP2309322.1"/>
    <property type="molecule type" value="Genomic_DNA"/>
</dbReference>
<dbReference type="InterPro" id="IPR050738">
    <property type="entry name" value="Sulfatase"/>
</dbReference>
<dbReference type="CDD" id="cd16025">
    <property type="entry name" value="PAS_like"/>
    <property type="match status" value="1"/>
</dbReference>
<keyword evidence="3 6" id="KW-0378">Hydrolase</keyword>
<feature type="domain" description="Sulfatase N-terminal" evidence="5">
    <location>
        <begin position="26"/>
        <end position="457"/>
    </location>
</feature>
<dbReference type="Gene3D" id="3.40.720.10">
    <property type="entry name" value="Alkaline Phosphatase, subunit A"/>
    <property type="match status" value="1"/>
</dbReference>
<comment type="similarity">
    <text evidence="1">Belongs to the sulfatase family.</text>
</comment>
<dbReference type="InterPro" id="IPR024607">
    <property type="entry name" value="Sulfatase_CS"/>
</dbReference>
<proteinExistence type="inferred from homology"/>
<dbReference type="Gene3D" id="3.30.1120.10">
    <property type="match status" value="1"/>
</dbReference>
<sequence length="778" mass="85635">MVNLDVRDSVPDWAPFEQPRAAQGAPNVVYIVLDDVGFGAMSCYGGPIETPNIDRLAGDGLRYSQWHTTALCSPTRSALLTGRNHTTNGMACISEAAIGFPNANSHIPPECATLAEILVERGYSTVITGKWHLCPENEMNLASTRRSWPLGRGFDRFYGFLGAESSQWFPDLVHDNHPVEQPATPEEGYHFGTDITDKAIQYLDDVKAIAPERPVFLYYAPGCAHAPHQAPQEWIDRYRGRFDEGYEAMREQILARQKRLGLVPENTELPPLNPIGTPQTRTGPGGEPFPALDYTRPWAELSADERRLFARMAEAYAGFLSHCDDQVGRLIAYLEDIGQYDNTIFVVVSDNGASGEGGPNGSVNENKFFNNVADDIAENMAMIDKIGGVETYGHYPNGWAMAFNTPFKMWKRYSFNGGTCDPCIISWPAGIAARGEVRTQYHHAVDIVPTVLDCIGIEMPERVRGHVQTPLQGISMRYSFDAAALPSARTTQFYSMLGTRGIWHQGWKAVTTHPAISGWGHYGQDTWELYHTDEDRAELNDLAAQEPARLAELIGLWFYEAGVNQALPLDDRSALEILSTPRPQLTPPRERYVYRPGSSEVPESVAVNIRNRSYAIGALVDLPGPGASGVLFAHGGRFGGHALYVRDNRLHYVYNFLGIEHQVVSAGEDLPTGEKLILAAAFEKDGEASPGSATGILSLYHGDHKVGERRIRTQAGRFTLAGEGLVVGRDSGEPVTDHYPGTAPWFFTGGTLHRVAVDVSGEPYIDLETEAQAMLARE</sequence>
<evidence type="ECO:0000259" key="5">
    <source>
        <dbReference type="Pfam" id="PF00884"/>
    </source>
</evidence>
<evidence type="ECO:0000256" key="1">
    <source>
        <dbReference type="ARBA" id="ARBA00008779"/>
    </source>
</evidence>
<dbReference type="Pfam" id="PF00884">
    <property type="entry name" value="Sulfatase"/>
    <property type="match status" value="1"/>
</dbReference>
<dbReference type="PANTHER" id="PTHR42693:SF43">
    <property type="entry name" value="BLL2667 PROTEIN"/>
    <property type="match status" value="1"/>
</dbReference>
<organism evidence="6 7">
    <name type="scientific">Kitasatospora paracochleata</name>
    <dbReference type="NCBI Taxonomy" id="58354"/>
    <lineage>
        <taxon>Bacteria</taxon>
        <taxon>Bacillati</taxon>
        <taxon>Actinomycetota</taxon>
        <taxon>Actinomycetes</taxon>
        <taxon>Kitasatosporales</taxon>
        <taxon>Streptomycetaceae</taxon>
        <taxon>Kitasatospora</taxon>
    </lineage>
</organism>
<comment type="caution">
    <text evidence="6">The sequence shown here is derived from an EMBL/GenBank/DDBJ whole genome shotgun (WGS) entry which is preliminary data.</text>
</comment>
<evidence type="ECO:0000256" key="2">
    <source>
        <dbReference type="ARBA" id="ARBA00022723"/>
    </source>
</evidence>
<keyword evidence="4" id="KW-0106">Calcium</keyword>
<dbReference type="SUPFAM" id="SSF53649">
    <property type="entry name" value="Alkaline phosphatase-like"/>
    <property type="match status" value="1"/>
</dbReference>
<dbReference type="PANTHER" id="PTHR42693">
    <property type="entry name" value="ARYLSULFATASE FAMILY MEMBER"/>
    <property type="match status" value="1"/>
</dbReference>
<accession>A0ABT1IW17</accession>
<reference evidence="6 7" key="1">
    <citation type="submission" date="2022-06" db="EMBL/GenBank/DDBJ databases">
        <title>Sequencing the genomes of 1000 actinobacteria strains.</title>
        <authorList>
            <person name="Klenk H.-P."/>
        </authorList>
    </citation>
    <scope>NUCLEOTIDE SEQUENCE [LARGE SCALE GENOMIC DNA]</scope>
    <source>
        <strain evidence="6 7">DSM 41656</strain>
    </source>
</reference>
<dbReference type="EC" id="3.1.6.1" evidence="6"/>
<gene>
    <name evidence="6" type="ORF">FHR36_002446</name>
</gene>
<evidence type="ECO:0000256" key="3">
    <source>
        <dbReference type="ARBA" id="ARBA00022801"/>
    </source>
</evidence>
<dbReference type="InterPro" id="IPR000917">
    <property type="entry name" value="Sulfatase_N"/>
</dbReference>
<dbReference type="InterPro" id="IPR017850">
    <property type="entry name" value="Alkaline_phosphatase_core_sf"/>
</dbReference>
<name>A0ABT1IW17_9ACTN</name>
<protein>
    <submittedName>
        <fullName evidence="6">Arylsulfatase</fullName>
        <ecNumber evidence="6">3.1.6.1</ecNumber>
    </submittedName>
</protein>
<dbReference type="Proteomes" id="UP001206483">
    <property type="component" value="Unassembled WGS sequence"/>
</dbReference>
<dbReference type="RefSeq" id="WP_253796343.1">
    <property type="nucleotide sequence ID" value="NZ_BAAAUB010000042.1"/>
</dbReference>
<keyword evidence="2" id="KW-0479">Metal-binding</keyword>
<keyword evidence="7" id="KW-1185">Reference proteome</keyword>
<evidence type="ECO:0000256" key="4">
    <source>
        <dbReference type="ARBA" id="ARBA00022837"/>
    </source>
</evidence>
<dbReference type="GO" id="GO:0004065">
    <property type="term" value="F:arylsulfatase activity"/>
    <property type="evidence" value="ECO:0007669"/>
    <property type="project" value="UniProtKB-EC"/>
</dbReference>
<dbReference type="PROSITE" id="PS00523">
    <property type="entry name" value="SULFATASE_1"/>
    <property type="match status" value="1"/>
</dbReference>
<evidence type="ECO:0000313" key="6">
    <source>
        <dbReference type="EMBL" id="MCP2309322.1"/>
    </source>
</evidence>
<evidence type="ECO:0000313" key="7">
    <source>
        <dbReference type="Proteomes" id="UP001206483"/>
    </source>
</evidence>